<keyword evidence="3" id="KW-1185">Reference proteome</keyword>
<reference evidence="3" key="1">
    <citation type="journal article" date="2019" name="Int. J. Syst. Evol. Microbiol.">
        <title>The Global Catalogue of Microorganisms (GCM) 10K type strain sequencing project: providing services to taxonomists for standard genome sequencing and annotation.</title>
        <authorList>
            <consortium name="The Broad Institute Genomics Platform"/>
            <consortium name="The Broad Institute Genome Sequencing Center for Infectious Disease"/>
            <person name="Wu L."/>
            <person name="Ma J."/>
        </authorList>
    </citation>
    <scope>NUCLEOTIDE SEQUENCE [LARGE SCALE GENOMIC DNA]</scope>
    <source>
        <strain evidence="3">CGMCC 4.7641</strain>
    </source>
</reference>
<dbReference type="Gene3D" id="3.40.50.1820">
    <property type="entry name" value="alpha/beta hydrolase"/>
    <property type="match status" value="1"/>
</dbReference>
<dbReference type="InterPro" id="IPR000073">
    <property type="entry name" value="AB_hydrolase_1"/>
</dbReference>
<evidence type="ECO:0000259" key="1">
    <source>
        <dbReference type="Pfam" id="PF00561"/>
    </source>
</evidence>
<evidence type="ECO:0000313" key="3">
    <source>
        <dbReference type="Proteomes" id="UP001597483"/>
    </source>
</evidence>
<comment type="caution">
    <text evidence="2">The sequence shown here is derived from an EMBL/GenBank/DDBJ whole genome shotgun (WGS) entry which is preliminary data.</text>
</comment>
<gene>
    <name evidence="2" type="ORF">ACFSVL_32090</name>
</gene>
<dbReference type="Pfam" id="PF00561">
    <property type="entry name" value="Abhydrolase_1"/>
    <property type="match status" value="1"/>
</dbReference>
<sequence length="255" mass="28472">MILERSEWGDPEAPPLVCVHGVGSHAGEFRRVATKRWARRFRVIAFDLRGHGRSGWNPPWTHATCADDLIESVDALGLDRPDWLGFSFGGRLLLDLAARRPEKIGRAVLIEPVIRISPQLAQHRAEQELTGDVWDSVEDFLGSRENTGERKIDPELLTEVGTQFDRLPDGRIKRRTSQAAIVSIFSEFAAPAPPPETLTRPAQLIYAPEFGLVTPEQRAAYEPYLADIVQVPGQHAVFWTAFDETAAAVERFLST</sequence>
<organism evidence="2 3">
    <name type="scientific">Amycolatopsis silviterrae</name>
    <dbReference type="NCBI Taxonomy" id="1656914"/>
    <lineage>
        <taxon>Bacteria</taxon>
        <taxon>Bacillati</taxon>
        <taxon>Actinomycetota</taxon>
        <taxon>Actinomycetes</taxon>
        <taxon>Pseudonocardiales</taxon>
        <taxon>Pseudonocardiaceae</taxon>
        <taxon>Amycolatopsis</taxon>
    </lineage>
</organism>
<dbReference type="SUPFAM" id="SSF53474">
    <property type="entry name" value="alpha/beta-Hydrolases"/>
    <property type="match status" value="1"/>
</dbReference>
<dbReference type="PRINTS" id="PR00111">
    <property type="entry name" value="ABHYDROLASE"/>
</dbReference>
<evidence type="ECO:0000313" key="2">
    <source>
        <dbReference type="EMBL" id="MFD2472076.1"/>
    </source>
</evidence>
<accession>A0ABW5HFT3</accession>
<proteinExistence type="predicted"/>
<dbReference type="Proteomes" id="UP001597483">
    <property type="component" value="Unassembled WGS sequence"/>
</dbReference>
<name>A0ABW5HFT3_9PSEU</name>
<protein>
    <submittedName>
        <fullName evidence="2">Alpha/beta fold hydrolase</fullName>
    </submittedName>
</protein>
<dbReference type="GO" id="GO:0016787">
    <property type="term" value="F:hydrolase activity"/>
    <property type="evidence" value="ECO:0007669"/>
    <property type="project" value="UniProtKB-KW"/>
</dbReference>
<dbReference type="EMBL" id="JBHUKS010000026">
    <property type="protein sequence ID" value="MFD2472076.1"/>
    <property type="molecule type" value="Genomic_DNA"/>
</dbReference>
<dbReference type="InterPro" id="IPR029058">
    <property type="entry name" value="AB_hydrolase_fold"/>
</dbReference>
<dbReference type="PANTHER" id="PTHR43798:SF5">
    <property type="entry name" value="MONOACYLGLYCEROL LIPASE ABHD6"/>
    <property type="match status" value="1"/>
</dbReference>
<dbReference type="PANTHER" id="PTHR43798">
    <property type="entry name" value="MONOACYLGLYCEROL LIPASE"/>
    <property type="match status" value="1"/>
</dbReference>
<dbReference type="InterPro" id="IPR050266">
    <property type="entry name" value="AB_hydrolase_sf"/>
</dbReference>
<dbReference type="RefSeq" id="WP_378309448.1">
    <property type="nucleotide sequence ID" value="NZ_JBHUKS010000026.1"/>
</dbReference>
<keyword evidence="2" id="KW-0378">Hydrolase</keyword>
<feature type="domain" description="AB hydrolase-1" evidence="1">
    <location>
        <begin position="14"/>
        <end position="116"/>
    </location>
</feature>